<dbReference type="InterPro" id="IPR001387">
    <property type="entry name" value="Cro/C1-type_HTH"/>
</dbReference>
<dbReference type="SMART" id="SM00530">
    <property type="entry name" value="HTH_XRE"/>
    <property type="match status" value="1"/>
</dbReference>
<dbReference type="InterPro" id="IPR010982">
    <property type="entry name" value="Lambda_DNA-bd_dom_sf"/>
</dbReference>
<dbReference type="PANTHER" id="PTHR46558">
    <property type="entry name" value="TRACRIPTIONAL REGULATORY PROTEIN-RELATED-RELATED"/>
    <property type="match status" value="1"/>
</dbReference>
<dbReference type="CDD" id="cd00093">
    <property type="entry name" value="HTH_XRE"/>
    <property type="match status" value="1"/>
</dbReference>
<keyword evidence="1" id="KW-0238">DNA-binding</keyword>
<dbReference type="EMBL" id="VSTF01000005">
    <property type="protein sequence ID" value="TYL60488.1"/>
    <property type="molecule type" value="Genomic_DNA"/>
</dbReference>
<organism evidence="3 4">
    <name type="scientific">Agathobacter rectalis</name>
    <dbReference type="NCBI Taxonomy" id="39491"/>
    <lineage>
        <taxon>Bacteria</taxon>
        <taxon>Bacillati</taxon>
        <taxon>Bacillota</taxon>
        <taxon>Clostridia</taxon>
        <taxon>Lachnospirales</taxon>
        <taxon>Lachnospiraceae</taxon>
        <taxon>Agathobacter</taxon>
    </lineage>
</organism>
<sequence length="96" mass="10972">MIAERIKMLRENQHLSQTALSKRLGITRSSINAWEMGISTPSTTYLVELSQIFHVSIDYLLGLDKNVSLDITGLDTEQVRILTDLAEHFRKEKNVK</sequence>
<dbReference type="Gene3D" id="1.10.260.40">
    <property type="entry name" value="lambda repressor-like DNA-binding domains"/>
    <property type="match status" value="1"/>
</dbReference>
<dbReference type="GO" id="GO:0003677">
    <property type="term" value="F:DNA binding"/>
    <property type="evidence" value="ECO:0007669"/>
    <property type="project" value="UniProtKB-KW"/>
</dbReference>
<evidence type="ECO:0000259" key="2">
    <source>
        <dbReference type="PROSITE" id="PS50943"/>
    </source>
</evidence>
<dbReference type="PROSITE" id="PS50943">
    <property type="entry name" value="HTH_CROC1"/>
    <property type="match status" value="1"/>
</dbReference>
<reference evidence="3 4" key="2">
    <citation type="submission" date="2019-09" db="EMBL/GenBank/DDBJ databases">
        <title>Strain-level analysis of Eubacterium rectale using genomes from metagenomes.</title>
        <authorList>
            <person name="Karcher N."/>
            <person name="Segata N."/>
        </authorList>
    </citation>
    <scope>NUCLEOTIDE SEQUENCE [LARGE SCALE GENOMIC DNA]</scope>
    <source>
        <strain evidence="3 4">T3WBe13</strain>
    </source>
</reference>
<comment type="caution">
    <text evidence="3">The sequence shown here is derived from an EMBL/GenBank/DDBJ whole genome shotgun (WGS) entry which is preliminary data.</text>
</comment>
<proteinExistence type="predicted"/>
<gene>
    <name evidence="3" type="ORF">FYL31_07025</name>
</gene>
<dbReference type="Pfam" id="PF01381">
    <property type="entry name" value="HTH_3"/>
    <property type="match status" value="1"/>
</dbReference>
<dbReference type="RefSeq" id="WP_148872263.1">
    <property type="nucleotide sequence ID" value="NZ_VSTF01000005.1"/>
</dbReference>
<dbReference type="Proteomes" id="UP000324327">
    <property type="component" value="Unassembled WGS sequence"/>
</dbReference>
<dbReference type="SUPFAM" id="SSF47413">
    <property type="entry name" value="lambda repressor-like DNA-binding domains"/>
    <property type="match status" value="1"/>
</dbReference>
<dbReference type="AlphaFoldDB" id="A0A5S4VN37"/>
<evidence type="ECO:0000313" key="4">
    <source>
        <dbReference type="Proteomes" id="UP000324327"/>
    </source>
</evidence>
<dbReference type="PANTHER" id="PTHR46558:SF11">
    <property type="entry name" value="HTH-TYPE TRANSCRIPTIONAL REGULATOR XRE"/>
    <property type="match status" value="1"/>
</dbReference>
<reference evidence="3 4" key="1">
    <citation type="submission" date="2019-08" db="EMBL/GenBank/DDBJ databases">
        <authorList>
            <person name="Duncan S."/>
            <person name="Walker A."/>
        </authorList>
    </citation>
    <scope>NUCLEOTIDE SEQUENCE [LARGE SCALE GENOMIC DNA]</scope>
    <source>
        <strain evidence="3 4">T3WBe13</strain>
    </source>
</reference>
<evidence type="ECO:0000313" key="3">
    <source>
        <dbReference type="EMBL" id="TYL60488.1"/>
    </source>
</evidence>
<feature type="domain" description="HTH cro/C1-type" evidence="2">
    <location>
        <begin position="6"/>
        <end position="60"/>
    </location>
</feature>
<protein>
    <submittedName>
        <fullName evidence="3">Helix-turn-helix transcriptional regulator</fullName>
    </submittedName>
</protein>
<name>A0A5S4VN37_9FIRM</name>
<accession>A0A5S4VN37</accession>
<evidence type="ECO:0000256" key="1">
    <source>
        <dbReference type="ARBA" id="ARBA00023125"/>
    </source>
</evidence>